<dbReference type="PANTHER" id="PTHR21090:SF5">
    <property type="entry name" value="PENTAFUNCTIONAL AROM POLYPEPTIDE"/>
    <property type="match status" value="1"/>
</dbReference>
<feature type="non-terminal residue" evidence="4">
    <location>
        <position position="89"/>
    </location>
</feature>
<reference evidence="4" key="1">
    <citation type="submission" date="2013-08" db="EMBL/GenBank/DDBJ databases">
        <authorList>
            <person name="Mendez C."/>
            <person name="Richter M."/>
            <person name="Ferrer M."/>
            <person name="Sanchez J."/>
        </authorList>
    </citation>
    <scope>NUCLEOTIDE SEQUENCE</scope>
</reference>
<evidence type="ECO:0000259" key="3">
    <source>
        <dbReference type="Pfam" id="PF00275"/>
    </source>
</evidence>
<gene>
    <name evidence="4" type="ORF">B1A_10259</name>
</gene>
<dbReference type="PROSITE" id="PS00104">
    <property type="entry name" value="EPSP_SYNTHASE_1"/>
    <property type="match status" value="1"/>
</dbReference>
<reference evidence="4" key="2">
    <citation type="journal article" date="2014" name="ISME J.">
        <title>Microbial stratification in low pH oxic and suboxic macroscopic growths along an acid mine drainage.</title>
        <authorList>
            <person name="Mendez-Garcia C."/>
            <person name="Mesa V."/>
            <person name="Sprenger R.R."/>
            <person name="Richter M."/>
            <person name="Diez M.S."/>
            <person name="Solano J."/>
            <person name="Bargiela R."/>
            <person name="Golyshina O.V."/>
            <person name="Manteca A."/>
            <person name="Ramos J.L."/>
            <person name="Gallego J.R."/>
            <person name="Llorente I."/>
            <person name="Martins Dos Santos V.A."/>
            <person name="Jensen O.N."/>
            <person name="Pelaez A.I."/>
            <person name="Sanchez J."/>
            <person name="Ferrer M."/>
        </authorList>
    </citation>
    <scope>NUCLEOTIDE SEQUENCE</scope>
</reference>
<organism evidence="4">
    <name type="scientific">mine drainage metagenome</name>
    <dbReference type="NCBI Taxonomy" id="410659"/>
    <lineage>
        <taxon>unclassified sequences</taxon>
        <taxon>metagenomes</taxon>
        <taxon>ecological metagenomes</taxon>
    </lineage>
</organism>
<protein>
    <submittedName>
        <fullName evidence="4">3-phosphoshikimate 1-carboxyvinyltransferase, core domain protein</fullName>
    </submittedName>
</protein>
<keyword evidence="1 4" id="KW-0808">Transferase</keyword>
<proteinExistence type="predicted"/>
<evidence type="ECO:0000256" key="2">
    <source>
        <dbReference type="SAM" id="MobiDB-lite"/>
    </source>
</evidence>
<accession>T1C485</accession>
<feature type="region of interest" description="Disordered" evidence="2">
    <location>
        <begin position="66"/>
        <end position="89"/>
    </location>
</feature>
<dbReference type="InterPro" id="IPR023193">
    <property type="entry name" value="EPSP_synthase_CS"/>
</dbReference>
<dbReference type="PANTHER" id="PTHR21090">
    <property type="entry name" value="AROM/DEHYDROQUINATE SYNTHASE"/>
    <property type="match status" value="1"/>
</dbReference>
<evidence type="ECO:0000313" key="4">
    <source>
        <dbReference type="EMBL" id="EQD60094.1"/>
    </source>
</evidence>
<dbReference type="GO" id="GO:0003866">
    <property type="term" value="F:3-phosphoshikimate 1-carboxyvinyltransferase activity"/>
    <property type="evidence" value="ECO:0007669"/>
    <property type="project" value="TreeGrafter"/>
</dbReference>
<dbReference type="GO" id="GO:0009423">
    <property type="term" value="P:chorismate biosynthetic process"/>
    <property type="evidence" value="ECO:0007669"/>
    <property type="project" value="TreeGrafter"/>
</dbReference>
<dbReference type="InterPro" id="IPR001986">
    <property type="entry name" value="Enolpyruvate_Tfrase_dom"/>
</dbReference>
<name>T1C485_9ZZZZ</name>
<dbReference type="InterPro" id="IPR036968">
    <property type="entry name" value="Enolpyruvate_Tfrase_sf"/>
</dbReference>
<dbReference type="Gene3D" id="3.65.10.10">
    <property type="entry name" value="Enolpyruvate transferase domain"/>
    <property type="match status" value="1"/>
</dbReference>
<dbReference type="AlphaFoldDB" id="T1C485"/>
<sequence>MIEGVGLHGLRPSARPLDCGNAGTGMRLLAGLLAGQGFDSTLIGDASLAQRPMRRVIEPLTTLGARIDSSDGRPPLRIHGNTGLHGHAV</sequence>
<feature type="domain" description="Enolpyruvate transferase" evidence="3">
    <location>
        <begin position="10"/>
        <end position="82"/>
    </location>
</feature>
<comment type="caution">
    <text evidence="4">The sequence shown here is derived from an EMBL/GenBank/DDBJ whole genome shotgun (WGS) entry which is preliminary data.</text>
</comment>
<dbReference type="InterPro" id="IPR013792">
    <property type="entry name" value="RNA3'P_cycl/enolpyr_Trfase_a/b"/>
</dbReference>
<dbReference type="EMBL" id="AUZX01007306">
    <property type="protein sequence ID" value="EQD60094.1"/>
    <property type="molecule type" value="Genomic_DNA"/>
</dbReference>
<dbReference type="Pfam" id="PF00275">
    <property type="entry name" value="EPSP_synthase"/>
    <property type="match status" value="1"/>
</dbReference>
<dbReference type="SUPFAM" id="SSF55205">
    <property type="entry name" value="EPT/RTPC-like"/>
    <property type="match status" value="1"/>
</dbReference>
<evidence type="ECO:0000256" key="1">
    <source>
        <dbReference type="ARBA" id="ARBA00022679"/>
    </source>
</evidence>